<evidence type="ECO:0008006" key="3">
    <source>
        <dbReference type="Google" id="ProtNLM"/>
    </source>
</evidence>
<organism evidence="1 2">
    <name type="scientific">Saponaria officinalis</name>
    <name type="common">Common soapwort</name>
    <name type="synonym">Lychnis saponaria</name>
    <dbReference type="NCBI Taxonomy" id="3572"/>
    <lineage>
        <taxon>Eukaryota</taxon>
        <taxon>Viridiplantae</taxon>
        <taxon>Streptophyta</taxon>
        <taxon>Embryophyta</taxon>
        <taxon>Tracheophyta</taxon>
        <taxon>Spermatophyta</taxon>
        <taxon>Magnoliopsida</taxon>
        <taxon>eudicotyledons</taxon>
        <taxon>Gunneridae</taxon>
        <taxon>Pentapetalae</taxon>
        <taxon>Caryophyllales</taxon>
        <taxon>Caryophyllaceae</taxon>
        <taxon>Caryophylleae</taxon>
        <taxon>Saponaria</taxon>
    </lineage>
</organism>
<dbReference type="EMBL" id="JBDFQZ010000013">
    <property type="protein sequence ID" value="KAK9669338.1"/>
    <property type="molecule type" value="Genomic_DNA"/>
</dbReference>
<comment type="caution">
    <text evidence="1">The sequence shown here is derived from an EMBL/GenBank/DDBJ whole genome shotgun (WGS) entry which is preliminary data.</text>
</comment>
<proteinExistence type="predicted"/>
<protein>
    <recommendedName>
        <fullName evidence="3">F-box associated domain-containing protein</fullName>
    </recommendedName>
</protein>
<evidence type="ECO:0000313" key="1">
    <source>
        <dbReference type="EMBL" id="KAK9669338.1"/>
    </source>
</evidence>
<dbReference type="Proteomes" id="UP001443914">
    <property type="component" value="Unassembled WGS sequence"/>
</dbReference>
<keyword evidence="2" id="KW-1185">Reference proteome</keyword>
<dbReference type="AlphaFoldDB" id="A0AAW1GZ52"/>
<name>A0AAW1GZ52_SAPOF</name>
<reference evidence="1" key="1">
    <citation type="submission" date="2024-03" db="EMBL/GenBank/DDBJ databases">
        <title>WGS assembly of Saponaria officinalis var. Norfolk2.</title>
        <authorList>
            <person name="Jenkins J."/>
            <person name="Shu S."/>
            <person name="Grimwood J."/>
            <person name="Barry K."/>
            <person name="Goodstein D."/>
            <person name="Schmutz J."/>
            <person name="Leebens-Mack J."/>
            <person name="Osbourn A."/>
        </authorList>
    </citation>
    <scope>NUCLEOTIDE SEQUENCE [LARGE SCALE GENOMIC DNA]</scope>
    <source>
        <strain evidence="1">JIC</strain>
    </source>
</reference>
<sequence>MLDLDLPESVSNTMKSLISSTVAVNFHLAILDTRLCFCMMGLEKGDIWSMDEKVSWTKLVVVSAGENVRVKRLIPLIPIVYWNNGREILMLTRRSKLVSYNVRWDTWRGIEIPGVAADIEAMLFDPVFVPTKNLFKSRKTIEDT</sequence>
<accession>A0AAW1GZ52</accession>
<gene>
    <name evidence="1" type="ORF">RND81_13G124100</name>
</gene>
<evidence type="ECO:0000313" key="2">
    <source>
        <dbReference type="Proteomes" id="UP001443914"/>
    </source>
</evidence>